<evidence type="ECO:0000256" key="5">
    <source>
        <dbReference type="ARBA" id="ARBA00023136"/>
    </source>
</evidence>
<sequence length="260" mass="28548">MLLTSVMVVLREVLEVALLLSVLLATTRMLDLRARWFYIALLLGGLAAIVYGENLVRVSQALNGTGQELVNAGILITIYILLAIVTTLLLLNWRKQQYHLPIIQGAMLLAVTLAIMREGSEVYVYLTSFWLHPPLLPSVIIGALLGAGIGYSLGALFYYFLCSLSPKYTLMTSCILLTILAAGMILQATQLFIQANLLPGQEPLWDSSQLLREDSIPGQLLFAIAGYEATPTPLEVMVYAGSIFLMLCVLGGVYYRCSRD</sequence>
<keyword evidence="8" id="KW-1185">Reference proteome</keyword>
<feature type="transmembrane region" description="Helical" evidence="6">
    <location>
        <begin position="236"/>
        <end position="255"/>
    </location>
</feature>
<comment type="subcellular location">
    <subcellularLocation>
        <location evidence="1">Membrane</location>
        <topology evidence="1">Multi-pass membrane protein</topology>
    </subcellularLocation>
</comment>
<proteinExistence type="inferred from homology"/>
<feature type="transmembrane region" description="Helical" evidence="6">
    <location>
        <begin position="168"/>
        <end position="193"/>
    </location>
</feature>
<feature type="transmembrane region" description="Helical" evidence="6">
    <location>
        <begin position="136"/>
        <end position="161"/>
    </location>
</feature>
<dbReference type="PANTHER" id="PTHR31632:SF2">
    <property type="entry name" value="PLASMA MEMBRANE IRON PERMEASE"/>
    <property type="match status" value="1"/>
</dbReference>
<evidence type="ECO:0000256" key="1">
    <source>
        <dbReference type="ARBA" id="ARBA00004141"/>
    </source>
</evidence>
<accession>A0ABY4VA98</accession>
<reference evidence="7" key="1">
    <citation type="submission" date="2022-02" db="EMBL/GenBank/DDBJ databases">
        <title>Coral-associated bacteria.</title>
        <authorList>
            <person name="Tang K."/>
            <person name="Wang X."/>
        </authorList>
    </citation>
    <scope>NUCLEOTIDE SEQUENCE</scope>
    <source>
        <strain evidence="7">SCSIO 43006</strain>
    </source>
</reference>
<feature type="transmembrane region" description="Helical" evidence="6">
    <location>
        <begin position="72"/>
        <end position="91"/>
    </location>
</feature>
<dbReference type="RefSeq" id="WP_252083490.1">
    <property type="nucleotide sequence ID" value="NZ_CP092418.1"/>
</dbReference>
<dbReference type="Proteomes" id="UP001055658">
    <property type="component" value="Chromosome"/>
</dbReference>
<evidence type="ECO:0000256" key="2">
    <source>
        <dbReference type="ARBA" id="ARBA00008333"/>
    </source>
</evidence>
<evidence type="ECO:0000256" key="3">
    <source>
        <dbReference type="ARBA" id="ARBA00022692"/>
    </source>
</evidence>
<dbReference type="PANTHER" id="PTHR31632">
    <property type="entry name" value="IRON TRANSPORTER FTH1"/>
    <property type="match status" value="1"/>
</dbReference>
<keyword evidence="5 6" id="KW-0472">Membrane</keyword>
<keyword evidence="4 6" id="KW-1133">Transmembrane helix</keyword>
<evidence type="ECO:0000256" key="6">
    <source>
        <dbReference type="SAM" id="Phobius"/>
    </source>
</evidence>
<evidence type="ECO:0000313" key="7">
    <source>
        <dbReference type="EMBL" id="USD21087.1"/>
    </source>
</evidence>
<dbReference type="InterPro" id="IPR004923">
    <property type="entry name" value="FTR1/Fip1/EfeU"/>
</dbReference>
<feature type="transmembrane region" description="Helical" evidence="6">
    <location>
        <begin position="6"/>
        <end position="24"/>
    </location>
</feature>
<organism evidence="7 8">
    <name type="scientific">Microbulbifer variabilis</name>
    <dbReference type="NCBI Taxonomy" id="266805"/>
    <lineage>
        <taxon>Bacteria</taxon>
        <taxon>Pseudomonadati</taxon>
        <taxon>Pseudomonadota</taxon>
        <taxon>Gammaproteobacteria</taxon>
        <taxon>Cellvibrionales</taxon>
        <taxon>Microbulbiferaceae</taxon>
        <taxon>Microbulbifer</taxon>
    </lineage>
</organism>
<keyword evidence="3 6" id="KW-0812">Transmembrane</keyword>
<comment type="similarity">
    <text evidence="2">Belongs to the oxidase-dependent Fe transporter (OFeT) (TC 9.A.10.1) family.</text>
</comment>
<feature type="transmembrane region" description="Helical" evidence="6">
    <location>
        <begin position="36"/>
        <end position="52"/>
    </location>
</feature>
<gene>
    <name evidence="7" type="ORF">MJO52_18800</name>
</gene>
<evidence type="ECO:0000256" key="4">
    <source>
        <dbReference type="ARBA" id="ARBA00022989"/>
    </source>
</evidence>
<name>A0ABY4VA98_9GAMM</name>
<dbReference type="Pfam" id="PF03239">
    <property type="entry name" value="FTR1"/>
    <property type="match status" value="1"/>
</dbReference>
<evidence type="ECO:0000313" key="8">
    <source>
        <dbReference type="Proteomes" id="UP001055658"/>
    </source>
</evidence>
<protein>
    <submittedName>
        <fullName evidence="7">FTR1 family protein</fullName>
    </submittedName>
</protein>
<dbReference type="EMBL" id="CP092418">
    <property type="protein sequence ID" value="USD21087.1"/>
    <property type="molecule type" value="Genomic_DNA"/>
</dbReference>